<evidence type="ECO:0000256" key="2">
    <source>
        <dbReference type="ARBA" id="ARBA00022723"/>
    </source>
</evidence>
<dbReference type="PANTHER" id="PTHR23080">
    <property type="entry name" value="THAP DOMAIN PROTEIN"/>
    <property type="match status" value="1"/>
</dbReference>
<evidence type="ECO:0000313" key="5">
    <source>
        <dbReference type="Proteomes" id="UP001208570"/>
    </source>
</evidence>
<protein>
    <recommendedName>
        <fullName evidence="3">DDE Tnp4 domain-containing protein</fullName>
    </recommendedName>
</protein>
<keyword evidence="2" id="KW-0479">Metal-binding</keyword>
<comment type="caution">
    <text evidence="4">The sequence shown here is derived from an EMBL/GenBank/DDBJ whole genome shotgun (WGS) entry which is preliminary data.</text>
</comment>
<reference evidence="4" key="1">
    <citation type="journal article" date="2023" name="Mol. Biol. Evol.">
        <title>Third-Generation Sequencing Reveals the Adaptive Role of the Epigenome in Three Deep-Sea Polychaetes.</title>
        <authorList>
            <person name="Perez M."/>
            <person name="Aroh O."/>
            <person name="Sun Y."/>
            <person name="Lan Y."/>
            <person name="Juniper S.K."/>
            <person name="Young C.R."/>
            <person name="Angers B."/>
            <person name="Qian P.Y."/>
        </authorList>
    </citation>
    <scope>NUCLEOTIDE SEQUENCE</scope>
    <source>
        <strain evidence="4">P08H-3</strain>
    </source>
</reference>
<feature type="domain" description="DDE Tnp4" evidence="3">
    <location>
        <begin position="66"/>
        <end position="203"/>
    </location>
</feature>
<evidence type="ECO:0000313" key="4">
    <source>
        <dbReference type="EMBL" id="KAK2163281.1"/>
    </source>
</evidence>
<organism evidence="4 5">
    <name type="scientific">Paralvinella palmiformis</name>
    <dbReference type="NCBI Taxonomy" id="53620"/>
    <lineage>
        <taxon>Eukaryota</taxon>
        <taxon>Metazoa</taxon>
        <taxon>Spiralia</taxon>
        <taxon>Lophotrochozoa</taxon>
        <taxon>Annelida</taxon>
        <taxon>Polychaeta</taxon>
        <taxon>Sedentaria</taxon>
        <taxon>Canalipalpata</taxon>
        <taxon>Terebellida</taxon>
        <taxon>Terebelliformia</taxon>
        <taxon>Alvinellidae</taxon>
        <taxon>Paralvinella</taxon>
    </lineage>
</organism>
<sequence length="245" mass="28181">MCRCITHLASFDIFKISESTVSHILTTWINFIYYCSKELIPWPSKEKLLYKLPRAFMDFPNTQIVLDCTEFFIEKPSSQVAQWQTWSDYKHNHTVKLLIGVAPNGTVNLVSQLWGGRASDRHITMNEGIIARVDPGMVIMADKGFIIEDLLPENIHLNMPQKIPSSRPMSDNEVFRTHHIASARIVVEEKNGQANNYRRLQRKAPPLPQVGATWWSKRRSSALHGPIYYLLCSKNKLVNYELSQP</sequence>
<name>A0AAD9K2G0_9ANNE</name>
<evidence type="ECO:0000259" key="3">
    <source>
        <dbReference type="Pfam" id="PF13359"/>
    </source>
</evidence>
<accession>A0AAD9K2G0</accession>
<dbReference type="GO" id="GO:0046872">
    <property type="term" value="F:metal ion binding"/>
    <property type="evidence" value="ECO:0007669"/>
    <property type="project" value="UniProtKB-KW"/>
</dbReference>
<dbReference type="InterPro" id="IPR027806">
    <property type="entry name" value="HARBI1_dom"/>
</dbReference>
<dbReference type="AlphaFoldDB" id="A0AAD9K2G0"/>
<evidence type="ECO:0000256" key="1">
    <source>
        <dbReference type="ARBA" id="ARBA00001968"/>
    </source>
</evidence>
<dbReference type="Pfam" id="PF13359">
    <property type="entry name" value="DDE_Tnp_4"/>
    <property type="match status" value="1"/>
</dbReference>
<gene>
    <name evidence="4" type="ORF">LSH36_82g00008</name>
</gene>
<comment type="cofactor">
    <cofactor evidence="1">
        <name>a divalent metal cation</name>
        <dbReference type="ChEBI" id="CHEBI:60240"/>
    </cofactor>
</comment>
<proteinExistence type="predicted"/>
<dbReference type="Proteomes" id="UP001208570">
    <property type="component" value="Unassembled WGS sequence"/>
</dbReference>
<dbReference type="EMBL" id="JAODUP010000082">
    <property type="protein sequence ID" value="KAK2163281.1"/>
    <property type="molecule type" value="Genomic_DNA"/>
</dbReference>
<keyword evidence="5" id="KW-1185">Reference proteome</keyword>